<dbReference type="PROSITE" id="PS50811">
    <property type="entry name" value="WRKY"/>
    <property type="match status" value="1"/>
</dbReference>
<evidence type="ECO:0000256" key="7">
    <source>
        <dbReference type="SAM" id="MobiDB-lite"/>
    </source>
</evidence>
<evidence type="ECO:0000256" key="6">
    <source>
        <dbReference type="SAM" id="Coils"/>
    </source>
</evidence>
<protein>
    <submittedName>
        <fullName evidence="10">Probable WRKY transcription factor 31</fullName>
    </submittedName>
</protein>
<reference evidence="10" key="1">
    <citation type="submission" date="2025-08" db="UniProtKB">
        <authorList>
            <consortium name="RefSeq"/>
        </authorList>
    </citation>
    <scope>IDENTIFICATION</scope>
    <source>
        <strain evidence="10">OHB3-1</strain>
    </source>
</reference>
<feature type="compositionally biased region" description="Basic and acidic residues" evidence="7">
    <location>
        <begin position="207"/>
        <end position="225"/>
    </location>
</feature>
<dbReference type="GO" id="GO:0005634">
    <property type="term" value="C:nucleus"/>
    <property type="evidence" value="ECO:0007669"/>
    <property type="project" value="UniProtKB-SubCell"/>
</dbReference>
<dbReference type="PANTHER" id="PTHR31429:SF106">
    <property type="entry name" value="WRKY TRANSCRIPTION FACTOR 31-RELATED"/>
    <property type="match status" value="1"/>
</dbReference>
<keyword evidence="2" id="KW-0805">Transcription regulation</keyword>
<dbReference type="Pfam" id="PF03106">
    <property type="entry name" value="WRKY"/>
    <property type="match status" value="1"/>
</dbReference>
<sequence>MDKGWGLTLRDSESIGFFSNKPPTSGDLNYRHPTIRMFQGIEFPGKLGRTDHDDAAAPTPPDDNNRLAVNEVDFFSDNKRVLDDREDHQDSKPTNIVTTTTGVNKLEDKILAPPRPAFNIVNTGLHLLTANTGSDQSTVDDGISSDGEDKRAKNELAQLQVELQRMNAENHKLRDMLSHVSNNYSTLQMHLFTLMQQQPNQASEPPAHAHEREIGEKKPGEKQDQVGRVQVVPRQFMDLGPSGTAETDELSNSSSDERTRSGSPLNNAAETASKKSSGRDQEMPPSFDHQDNNSNFRSDNKRSIGGREESPESESHAWGPNKAPRLNSSKPLDQSTEATMRKARVSVRARSEAPMISDGCQWRKYGQKMAKGNPCPRAYYRCTMAVGCPVRKQVQRCAEDRSILITTYEGNHNHPLPPAAMAMASTTTAAASMLLSGSMSSADHSLMNPNLLARAILPCSSSMATISASAPFPTITLDLTHTPNALQFQRPAAAPFHVPFPAGQPPSAAAAQLPQVLGQALYNQSKFSGLQLSHEMGVGGGGPNNSHLGHPQIAQPAQPGAASFADTLSAATAAITADPNFTAALAAAISSIIGGAHSNNNNNNNNTPTTTTTTNNNNNGSTNMTSSNSSKISSFPGN</sequence>
<dbReference type="RefSeq" id="XP_022142052.1">
    <property type="nucleotide sequence ID" value="XM_022286360.1"/>
</dbReference>
<dbReference type="AlphaFoldDB" id="A0A6J1CLJ7"/>
<feature type="region of interest" description="Disordered" evidence="7">
    <location>
        <begin position="198"/>
        <end position="342"/>
    </location>
</feature>
<dbReference type="FunFam" id="2.20.25.80:FF:000002">
    <property type="entry name" value="probable WRKY transcription factor 31"/>
    <property type="match status" value="1"/>
</dbReference>
<dbReference type="Proteomes" id="UP000504603">
    <property type="component" value="Unplaced"/>
</dbReference>
<evidence type="ECO:0000259" key="8">
    <source>
        <dbReference type="PROSITE" id="PS50811"/>
    </source>
</evidence>
<evidence type="ECO:0000256" key="3">
    <source>
        <dbReference type="ARBA" id="ARBA00023125"/>
    </source>
</evidence>
<feature type="compositionally biased region" description="Low complexity" evidence="7">
    <location>
        <begin position="551"/>
        <end position="560"/>
    </location>
</feature>
<evidence type="ECO:0000256" key="1">
    <source>
        <dbReference type="ARBA" id="ARBA00004123"/>
    </source>
</evidence>
<keyword evidence="5" id="KW-0539">Nucleus</keyword>
<dbReference type="InterPro" id="IPR036576">
    <property type="entry name" value="WRKY_dom_sf"/>
</dbReference>
<feature type="region of interest" description="Disordered" evidence="7">
    <location>
        <begin position="533"/>
        <end position="560"/>
    </location>
</feature>
<keyword evidence="9" id="KW-1185">Reference proteome</keyword>
<feature type="compositionally biased region" description="Polar residues" evidence="7">
    <location>
        <begin position="326"/>
        <end position="338"/>
    </location>
</feature>
<dbReference type="Gene3D" id="2.20.25.80">
    <property type="entry name" value="WRKY domain"/>
    <property type="match status" value="1"/>
</dbReference>
<dbReference type="SUPFAM" id="SSF118290">
    <property type="entry name" value="WRKY DNA-binding domain"/>
    <property type="match status" value="1"/>
</dbReference>
<feature type="domain" description="WRKY" evidence="8">
    <location>
        <begin position="351"/>
        <end position="417"/>
    </location>
</feature>
<dbReference type="GeneID" id="111012275"/>
<dbReference type="PANTHER" id="PTHR31429">
    <property type="entry name" value="WRKY TRANSCRIPTION FACTOR 36-RELATED"/>
    <property type="match status" value="1"/>
</dbReference>
<feature type="coiled-coil region" evidence="6">
    <location>
        <begin position="149"/>
        <end position="183"/>
    </location>
</feature>
<evidence type="ECO:0000313" key="10">
    <source>
        <dbReference type="RefSeq" id="XP_022142052.1"/>
    </source>
</evidence>
<feature type="region of interest" description="Disordered" evidence="7">
    <location>
        <begin position="596"/>
        <end position="638"/>
    </location>
</feature>
<dbReference type="GO" id="GO:0003700">
    <property type="term" value="F:DNA-binding transcription factor activity"/>
    <property type="evidence" value="ECO:0007669"/>
    <property type="project" value="InterPro"/>
</dbReference>
<keyword evidence="3" id="KW-0238">DNA-binding</keyword>
<organism evidence="9 10">
    <name type="scientific">Momordica charantia</name>
    <name type="common">Bitter gourd</name>
    <name type="synonym">Balsam pear</name>
    <dbReference type="NCBI Taxonomy" id="3673"/>
    <lineage>
        <taxon>Eukaryota</taxon>
        <taxon>Viridiplantae</taxon>
        <taxon>Streptophyta</taxon>
        <taxon>Embryophyta</taxon>
        <taxon>Tracheophyta</taxon>
        <taxon>Spermatophyta</taxon>
        <taxon>Magnoliopsida</taxon>
        <taxon>eudicotyledons</taxon>
        <taxon>Gunneridae</taxon>
        <taxon>Pentapetalae</taxon>
        <taxon>rosids</taxon>
        <taxon>fabids</taxon>
        <taxon>Cucurbitales</taxon>
        <taxon>Cucurbitaceae</taxon>
        <taxon>Momordiceae</taxon>
        <taxon>Momordica</taxon>
    </lineage>
</organism>
<evidence type="ECO:0000256" key="5">
    <source>
        <dbReference type="ARBA" id="ARBA00023242"/>
    </source>
</evidence>
<accession>A0A6J1CLJ7</accession>
<dbReference type="InterPro" id="IPR044810">
    <property type="entry name" value="WRKY_plant"/>
</dbReference>
<evidence type="ECO:0000256" key="2">
    <source>
        <dbReference type="ARBA" id="ARBA00023015"/>
    </source>
</evidence>
<dbReference type="InterPro" id="IPR003657">
    <property type="entry name" value="WRKY_dom"/>
</dbReference>
<dbReference type="SMART" id="SM00774">
    <property type="entry name" value="WRKY"/>
    <property type="match status" value="1"/>
</dbReference>
<dbReference type="KEGG" id="mcha:111012275"/>
<keyword evidence="6" id="KW-0175">Coiled coil</keyword>
<dbReference type="SMR" id="A0A6J1CLJ7"/>
<feature type="compositionally biased region" description="Low complexity" evidence="7">
    <location>
        <begin position="596"/>
        <end position="630"/>
    </location>
</feature>
<name>A0A6J1CLJ7_MOMCH</name>
<dbReference type="GO" id="GO:0043565">
    <property type="term" value="F:sequence-specific DNA binding"/>
    <property type="evidence" value="ECO:0007669"/>
    <property type="project" value="InterPro"/>
</dbReference>
<feature type="region of interest" description="Disordered" evidence="7">
    <location>
        <begin position="44"/>
        <end position="65"/>
    </location>
</feature>
<evidence type="ECO:0000313" key="9">
    <source>
        <dbReference type="Proteomes" id="UP000504603"/>
    </source>
</evidence>
<keyword evidence="4" id="KW-0804">Transcription</keyword>
<evidence type="ECO:0000256" key="4">
    <source>
        <dbReference type="ARBA" id="ARBA00023163"/>
    </source>
</evidence>
<feature type="compositionally biased region" description="Basic and acidic residues" evidence="7">
    <location>
        <begin position="298"/>
        <end position="315"/>
    </location>
</feature>
<feature type="compositionally biased region" description="Polar residues" evidence="7">
    <location>
        <begin position="261"/>
        <end position="270"/>
    </location>
</feature>
<comment type="subcellular location">
    <subcellularLocation>
        <location evidence="1">Nucleus</location>
    </subcellularLocation>
</comment>
<dbReference type="OrthoDB" id="2020995at2759"/>
<gene>
    <name evidence="10" type="primary">LOC111012275</name>
</gene>
<proteinExistence type="predicted"/>